<organism evidence="13 14">
    <name type="scientific">Natronospirillum operosum</name>
    <dbReference type="NCBI Taxonomy" id="2759953"/>
    <lineage>
        <taxon>Bacteria</taxon>
        <taxon>Pseudomonadati</taxon>
        <taxon>Pseudomonadota</taxon>
        <taxon>Gammaproteobacteria</taxon>
        <taxon>Oceanospirillales</taxon>
        <taxon>Natronospirillaceae</taxon>
        <taxon>Natronospirillum</taxon>
    </lineage>
</organism>
<dbReference type="RefSeq" id="WP_135480931.1">
    <property type="nucleotide sequence ID" value="NZ_SRMF01000001.1"/>
</dbReference>
<evidence type="ECO:0000256" key="5">
    <source>
        <dbReference type="ARBA" id="ARBA00022989"/>
    </source>
</evidence>
<proteinExistence type="inferred from homology"/>
<evidence type="ECO:0000256" key="8">
    <source>
        <dbReference type="ARBA" id="ARBA00023136"/>
    </source>
</evidence>
<dbReference type="AlphaFoldDB" id="A0A4Z0WI84"/>
<dbReference type="GO" id="GO:0005886">
    <property type="term" value="C:plasma membrane"/>
    <property type="evidence" value="ECO:0007669"/>
    <property type="project" value="UniProtKB-SubCell"/>
</dbReference>
<keyword evidence="4 12" id="KW-0812">Transmembrane</keyword>
<feature type="binding site" evidence="12">
    <location>
        <position position="81"/>
    </location>
    <ligand>
        <name>Na(+)</name>
        <dbReference type="ChEBI" id="CHEBI:29101"/>
        <note>structural</note>
    </ligand>
</feature>
<feature type="transmembrane region" description="Helical" evidence="12">
    <location>
        <begin position="104"/>
        <end position="126"/>
    </location>
</feature>
<sequence>MTLAQRQGLAVAAGSALGALARLWVSVLLYSAPGLTFPWSTLTVNVLGSLLIGACAALTAPEGRWQLGLEARLFLMGGFCGGFTTFSFFSLETLLLLGQGNWPLALLYVGLTLLLCLLAVAAGFHGGQLLQTQKSR</sequence>
<dbReference type="Pfam" id="PF02537">
    <property type="entry name" value="CRCB"/>
    <property type="match status" value="1"/>
</dbReference>
<comment type="activity regulation">
    <text evidence="12">Na(+) is not transported, but it plays an essential structural role and its presence is essential for fluoride channel function.</text>
</comment>
<evidence type="ECO:0000256" key="1">
    <source>
        <dbReference type="ARBA" id="ARBA00004651"/>
    </source>
</evidence>
<evidence type="ECO:0000313" key="14">
    <source>
        <dbReference type="Proteomes" id="UP000297475"/>
    </source>
</evidence>
<feature type="transmembrane region" description="Helical" evidence="12">
    <location>
        <begin position="73"/>
        <end position="98"/>
    </location>
</feature>
<keyword evidence="8 12" id="KW-0472">Membrane</keyword>
<evidence type="ECO:0000256" key="3">
    <source>
        <dbReference type="ARBA" id="ARBA00022519"/>
    </source>
</evidence>
<evidence type="ECO:0000256" key="4">
    <source>
        <dbReference type="ARBA" id="ARBA00022692"/>
    </source>
</evidence>
<dbReference type="GO" id="GO:0046872">
    <property type="term" value="F:metal ion binding"/>
    <property type="evidence" value="ECO:0007669"/>
    <property type="project" value="UniProtKB-KW"/>
</dbReference>
<keyword evidence="3" id="KW-0997">Cell inner membrane</keyword>
<keyword evidence="7 12" id="KW-0406">Ion transport</keyword>
<comment type="caution">
    <text evidence="13">The sequence shown here is derived from an EMBL/GenBank/DDBJ whole genome shotgun (WGS) entry which is preliminary data.</text>
</comment>
<feature type="transmembrane region" description="Helical" evidence="12">
    <location>
        <begin position="9"/>
        <end position="30"/>
    </location>
</feature>
<evidence type="ECO:0000256" key="11">
    <source>
        <dbReference type="ARBA" id="ARBA00035585"/>
    </source>
</evidence>
<gene>
    <name evidence="12 13" type="primary">crcB</name>
    <name evidence="12" type="synonym">fluC</name>
    <name evidence="13" type="ORF">E4656_02660</name>
</gene>
<dbReference type="GO" id="GO:0140114">
    <property type="term" value="P:cellular detoxification of fluoride"/>
    <property type="evidence" value="ECO:0007669"/>
    <property type="project" value="UniProtKB-UniRule"/>
</dbReference>
<reference evidence="13 14" key="1">
    <citation type="submission" date="2019-04" db="EMBL/GenBank/DDBJ databases">
        <title>Natronospirillum operosus gen. nov., sp. nov., a haloalkaliphilic satellite isolated from decaying biomass of laboratory culture of cyanobacterium Geitlerinema sp. and proposal of Natronospirillaceae fam. nov. and Saccharospirillaceae fam. nov.</title>
        <authorList>
            <person name="Kevbrin V."/>
            <person name="Boltyanskaya Y."/>
            <person name="Koziaeva V."/>
            <person name="Grouzdev D.S."/>
            <person name="Park M."/>
            <person name="Cho J."/>
        </authorList>
    </citation>
    <scope>NUCLEOTIDE SEQUENCE [LARGE SCALE GENOMIC DNA]</scope>
    <source>
        <strain evidence="13 14">G-116</strain>
    </source>
</reference>
<keyword evidence="2 12" id="KW-1003">Cell membrane</keyword>
<protein>
    <recommendedName>
        <fullName evidence="12">Fluoride-specific ion channel FluC</fullName>
    </recommendedName>
</protein>
<feature type="binding site" evidence="12">
    <location>
        <position position="84"/>
    </location>
    <ligand>
        <name>Na(+)</name>
        <dbReference type="ChEBI" id="CHEBI:29101"/>
        <note>structural</note>
    </ligand>
</feature>
<comment type="subcellular location">
    <subcellularLocation>
        <location evidence="1 12">Cell membrane</location>
        <topology evidence="1 12">Multi-pass membrane protein</topology>
    </subcellularLocation>
</comment>
<evidence type="ECO:0000256" key="7">
    <source>
        <dbReference type="ARBA" id="ARBA00023065"/>
    </source>
</evidence>
<dbReference type="NCBIfam" id="TIGR00494">
    <property type="entry name" value="crcB"/>
    <property type="match status" value="1"/>
</dbReference>
<dbReference type="EMBL" id="SRMF01000001">
    <property type="protein sequence ID" value="TGG95341.1"/>
    <property type="molecule type" value="Genomic_DNA"/>
</dbReference>
<feature type="transmembrane region" description="Helical" evidence="12">
    <location>
        <begin position="42"/>
        <end position="61"/>
    </location>
</feature>
<evidence type="ECO:0000256" key="9">
    <source>
        <dbReference type="ARBA" id="ARBA00023303"/>
    </source>
</evidence>
<comment type="catalytic activity">
    <reaction evidence="11">
        <text>fluoride(in) = fluoride(out)</text>
        <dbReference type="Rhea" id="RHEA:76159"/>
        <dbReference type="ChEBI" id="CHEBI:17051"/>
    </reaction>
    <physiologicalReaction direction="left-to-right" evidence="11">
        <dbReference type="Rhea" id="RHEA:76160"/>
    </physiologicalReaction>
</comment>
<comment type="similarity">
    <text evidence="10 12">Belongs to the fluoride channel Fluc/FEX (TC 1.A.43) family.</text>
</comment>
<dbReference type="PANTHER" id="PTHR28259:SF1">
    <property type="entry name" value="FLUORIDE EXPORT PROTEIN 1-RELATED"/>
    <property type="match status" value="1"/>
</dbReference>
<dbReference type="Proteomes" id="UP000297475">
    <property type="component" value="Unassembled WGS sequence"/>
</dbReference>
<dbReference type="InterPro" id="IPR003691">
    <property type="entry name" value="FluC"/>
</dbReference>
<evidence type="ECO:0000256" key="10">
    <source>
        <dbReference type="ARBA" id="ARBA00035120"/>
    </source>
</evidence>
<name>A0A4Z0WI84_9GAMM</name>
<comment type="function">
    <text evidence="12">Fluoride-specific ion channel. Important for reducing fluoride concentration in the cell, thus reducing its toxicity.</text>
</comment>
<accession>A0A4Z0WI84</accession>
<keyword evidence="9 12" id="KW-0407">Ion channel</keyword>
<keyword evidence="14" id="KW-1185">Reference proteome</keyword>
<evidence type="ECO:0000256" key="12">
    <source>
        <dbReference type="HAMAP-Rule" id="MF_00454"/>
    </source>
</evidence>
<evidence type="ECO:0000256" key="2">
    <source>
        <dbReference type="ARBA" id="ARBA00022475"/>
    </source>
</evidence>
<evidence type="ECO:0000256" key="6">
    <source>
        <dbReference type="ARBA" id="ARBA00023053"/>
    </source>
</evidence>
<keyword evidence="6 12" id="KW-0915">Sodium</keyword>
<keyword evidence="12" id="KW-0813">Transport</keyword>
<dbReference type="PANTHER" id="PTHR28259">
    <property type="entry name" value="FLUORIDE EXPORT PROTEIN 1-RELATED"/>
    <property type="match status" value="1"/>
</dbReference>
<dbReference type="OrthoDB" id="9806299at2"/>
<keyword evidence="5 12" id="KW-1133">Transmembrane helix</keyword>
<keyword evidence="12" id="KW-0479">Metal-binding</keyword>
<dbReference type="GO" id="GO:0062054">
    <property type="term" value="F:fluoride channel activity"/>
    <property type="evidence" value="ECO:0007669"/>
    <property type="project" value="UniProtKB-UniRule"/>
</dbReference>
<dbReference type="HAMAP" id="MF_00454">
    <property type="entry name" value="FluC"/>
    <property type="match status" value="1"/>
</dbReference>
<evidence type="ECO:0000313" key="13">
    <source>
        <dbReference type="EMBL" id="TGG95341.1"/>
    </source>
</evidence>